<proteinExistence type="predicted"/>
<keyword evidence="2" id="KW-1185">Reference proteome</keyword>
<evidence type="ECO:0000313" key="1">
    <source>
        <dbReference type="EMBL" id="PND40125.1"/>
    </source>
</evidence>
<organism evidence="1 2">
    <name type="scientific">Kinneretia aquatilis</name>
    <dbReference type="NCBI Taxonomy" id="2070761"/>
    <lineage>
        <taxon>Bacteria</taxon>
        <taxon>Pseudomonadati</taxon>
        <taxon>Pseudomonadota</taxon>
        <taxon>Betaproteobacteria</taxon>
        <taxon>Burkholderiales</taxon>
        <taxon>Sphaerotilaceae</taxon>
        <taxon>Roseateles</taxon>
    </lineage>
</organism>
<dbReference type="AlphaFoldDB" id="A0A2N8L361"/>
<sequence length="100" mass="11108">MWQPVTVTELEAIVDEQLSACSSEQRAAFAAHRVPFHAVPIHRLATTEHVLVVAKFAGRVLYFEDVEDGFAISELGVDGAIPEQDCNQYELCHVLSQIEL</sequence>
<dbReference type="OrthoDB" id="8910888at2"/>
<reference evidence="1 2" key="1">
    <citation type="submission" date="2018-01" db="EMBL/GenBank/DDBJ databases">
        <title>Draft genome sequence of Paucibacter aquatile CR182 isolated from freshwater of the Nakdong River.</title>
        <authorList>
            <person name="Choi A."/>
            <person name="Chung E.J."/>
        </authorList>
    </citation>
    <scope>NUCLEOTIDE SEQUENCE [LARGE SCALE GENOMIC DNA]</scope>
    <source>
        <strain evidence="1 2">CR182</strain>
    </source>
</reference>
<evidence type="ECO:0000313" key="2">
    <source>
        <dbReference type="Proteomes" id="UP000235916"/>
    </source>
</evidence>
<comment type="caution">
    <text evidence="1">The sequence shown here is derived from an EMBL/GenBank/DDBJ whole genome shotgun (WGS) entry which is preliminary data.</text>
</comment>
<name>A0A2N8L361_9BURK</name>
<gene>
    <name evidence="1" type="ORF">C1O66_01690</name>
</gene>
<dbReference type="Proteomes" id="UP000235916">
    <property type="component" value="Unassembled WGS sequence"/>
</dbReference>
<accession>A0A2N8L361</accession>
<dbReference type="EMBL" id="POSP01000001">
    <property type="protein sequence ID" value="PND40125.1"/>
    <property type="molecule type" value="Genomic_DNA"/>
</dbReference>
<protein>
    <submittedName>
        <fullName evidence="1">Uncharacterized protein</fullName>
    </submittedName>
</protein>